<dbReference type="AlphaFoldDB" id="Q2S758"/>
<evidence type="ECO:0000313" key="3">
    <source>
        <dbReference type="Proteomes" id="UP000000238"/>
    </source>
</evidence>
<dbReference type="Gene3D" id="3.90.1720.10">
    <property type="entry name" value="endopeptidase domain like (from Nostoc punctiforme)"/>
    <property type="match status" value="1"/>
</dbReference>
<dbReference type="EMBL" id="CP000155">
    <property type="protein sequence ID" value="ABC33516.1"/>
    <property type="molecule type" value="Genomic_DNA"/>
</dbReference>
<reference evidence="2 3" key="1">
    <citation type="journal article" date="2005" name="Nucleic Acids Res.">
        <title>Genomic blueprint of Hahella chejuensis, a marine microbe producing an algicidal agent.</title>
        <authorList>
            <person name="Jeong H."/>
            <person name="Yim J.H."/>
            <person name="Lee C."/>
            <person name="Choi S.-H."/>
            <person name="Park Y.K."/>
            <person name="Yoon S.H."/>
            <person name="Hur C.-G."/>
            <person name="Kang H.-Y."/>
            <person name="Kim D."/>
            <person name="Lee H.H."/>
            <person name="Park K.H."/>
            <person name="Park S.-H."/>
            <person name="Park H.-S."/>
            <person name="Lee H.K."/>
            <person name="Oh T.K."/>
            <person name="Kim J.F."/>
        </authorList>
    </citation>
    <scope>NUCLEOTIDE SEQUENCE [LARGE SCALE GENOMIC DNA]</scope>
    <source>
        <strain evidence="2 3">KCTC 2396</strain>
    </source>
</reference>
<evidence type="ECO:0000256" key="1">
    <source>
        <dbReference type="SAM" id="SignalP"/>
    </source>
</evidence>
<gene>
    <name evidence="2" type="ordered locus">HCH_06899</name>
</gene>
<sequence length="201" mass="22997">MRCIFLFKARFSAITVIALFSTLAMADGEFSQRLSVAALERTNHQVVYDGSYRTIPYPNGDVPANTGVCTDVVIRAYRQLGVDLQKEVHEDMRQHFSLYPKNWGLKKPDANIDHRRVPNLQTYFSRHGQSLPVTDKAEDYQPGDLVTWMLPGNLPHIGIVVDKKHWLSGRPMIVHNIGRGPKLEDMLFDYPITGHYRYETP</sequence>
<proteinExistence type="predicted"/>
<dbReference type="Proteomes" id="UP000000238">
    <property type="component" value="Chromosome"/>
</dbReference>
<evidence type="ECO:0000313" key="2">
    <source>
        <dbReference type="EMBL" id="ABC33516.1"/>
    </source>
</evidence>
<dbReference type="Pfam" id="PF06940">
    <property type="entry name" value="DUF1287"/>
    <property type="match status" value="1"/>
</dbReference>
<protein>
    <submittedName>
        <fullName evidence="2">Uncharacterized protein conserved in bacteria</fullName>
    </submittedName>
</protein>
<accession>Q2S758</accession>
<dbReference type="RefSeq" id="WP_011400566.1">
    <property type="nucleotide sequence ID" value="NC_007645.1"/>
</dbReference>
<dbReference type="STRING" id="349521.HCH_06899"/>
<name>Q2S758_HAHCH</name>
<feature type="chain" id="PRO_5004214843" evidence="1">
    <location>
        <begin position="27"/>
        <end position="201"/>
    </location>
</feature>
<dbReference type="HOGENOM" id="CLU_079833_2_0_6"/>
<dbReference type="eggNOG" id="COG3738">
    <property type="taxonomic scope" value="Bacteria"/>
</dbReference>
<dbReference type="InterPro" id="IPR009706">
    <property type="entry name" value="DUF1287"/>
</dbReference>
<feature type="signal peptide" evidence="1">
    <location>
        <begin position="1"/>
        <end position="26"/>
    </location>
</feature>
<keyword evidence="1" id="KW-0732">Signal</keyword>
<dbReference type="PIRSF" id="PIRSF011444">
    <property type="entry name" value="DUF1287"/>
    <property type="match status" value="1"/>
</dbReference>
<organism evidence="2 3">
    <name type="scientific">Hahella chejuensis (strain KCTC 2396)</name>
    <dbReference type="NCBI Taxonomy" id="349521"/>
    <lineage>
        <taxon>Bacteria</taxon>
        <taxon>Pseudomonadati</taxon>
        <taxon>Pseudomonadota</taxon>
        <taxon>Gammaproteobacteria</taxon>
        <taxon>Oceanospirillales</taxon>
        <taxon>Hahellaceae</taxon>
        <taxon>Hahella</taxon>
    </lineage>
</organism>
<dbReference type="KEGG" id="hch:HCH_06899"/>
<keyword evidence="3" id="KW-1185">Reference proteome</keyword>
<dbReference type="OrthoDB" id="114026at2"/>